<dbReference type="CDD" id="cd02440">
    <property type="entry name" value="AdoMet_MTases"/>
    <property type="match status" value="1"/>
</dbReference>
<gene>
    <name evidence="2" type="ORF">HGRIS_008684</name>
</gene>
<dbReference type="PANTHER" id="PTHR14614:SF147">
    <property type="entry name" value="S-ADENOSYLMETHIONINE-DEPENDENT METHYLTRANSFERASE OF THE SEVEN BETA-STRAND FAMILY"/>
    <property type="match status" value="1"/>
</dbReference>
<dbReference type="PANTHER" id="PTHR14614">
    <property type="entry name" value="HEPATOCELLULAR CARCINOMA-ASSOCIATED ANTIGEN"/>
    <property type="match status" value="1"/>
</dbReference>
<dbReference type="Proteomes" id="UP001556367">
    <property type="component" value="Unassembled WGS sequence"/>
</dbReference>
<evidence type="ECO:0000256" key="1">
    <source>
        <dbReference type="SAM" id="MobiDB-lite"/>
    </source>
</evidence>
<dbReference type="EMBL" id="JASNQZ010000011">
    <property type="protein sequence ID" value="KAL0952042.1"/>
    <property type="molecule type" value="Genomic_DNA"/>
</dbReference>
<sequence>MATAFAREPSGFLPHLIRLNNLDAFSIARALQSLQDLYWPSSPSMIPFPLPALRTQKPHFLRRITDDPTPDSGYASADEGEDELCEPGDEGDLSDNEALRADSFERAYAVRWVTGFLSRSDVWLCQVTSEIEDDARAQLVEAASRILSAFSGVDEQEEAELTRTFSFPLLEGSATVEVELNDAPLLSQDHTSVGLQSWASSILLAEKLCLTPDHFGLQATNDLRILELGAGTGLLSIVAAKLLNTQSTVVATDYHPDVLANLRANVRTNFPDNSPSIGVHTLDWESPQYGSEYLDRSFDVILAADVIYHPDHARWIHDCVARLLAKPECGSGLAGGVFWLVIPVRLTGRHEGLDDTVDAVFPDVSTLQPAAGTPRLVILEKQRLERQSGGVGRADEAAYRLFKIGWV</sequence>
<proteinExistence type="predicted"/>
<feature type="region of interest" description="Disordered" evidence="1">
    <location>
        <begin position="62"/>
        <end position="95"/>
    </location>
</feature>
<evidence type="ECO:0000313" key="2">
    <source>
        <dbReference type="EMBL" id="KAL0952042.1"/>
    </source>
</evidence>
<evidence type="ECO:0008006" key="4">
    <source>
        <dbReference type="Google" id="ProtNLM"/>
    </source>
</evidence>
<dbReference type="SUPFAM" id="SSF53335">
    <property type="entry name" value="S-adenosyl-L-methionine-dependent methyltransferases"/>
    <property type="match status" value="1"/>
</dbReference>
<name>A0ABR3J8X4_9AGAR</name>
<accession>A0ABR3J8X4</accession>
<comment type="caution">
    <text evidence="2">The sequence shown here is derived from an EMBL/GenBank/DDBJ whole genome shotgun (WGS) entry which is preliminary data.</text>
</comment>
<dbReference type="Gene3D" id="3.40.50.150">
    <property type="entry name" value="Vaccinia Virus protein VP39"/>
    <property type="match status" value="1"/>
</dbReference>
<dbReference type="InterPro" id="IPR019410">
    <property type="entry name" value="Methyltransf_16"/>
</dbReference>
<organism evidence="2 3">
    <name type="scientific">Hohenbuehelia grisea</name>
    <dbReference type="NCBI Taxonomy" id="104357"/>
    <lineage>
        <taxon>Eukaryota</taxon>
        <taxon>Fungi</taxon>
        <taxon>Dikarya</taxon>
        <taxon>Basidiomycota</taxon>
        <taxon>Agaricomycotina</taxon>
        <taxon>Agaricomycetes</taxon>
        <taxon>Agaricomycetidae</taxon>
        <taxon>Agaricales</taxon>
        <taxon>Pleurotineae</taxon>
        <taxon>Pleurotaceae</taxon>
        <taxon>Hohenbuehelia</taxon>
    </lineage>
</organism>
<keyword evidence="3" id="KW-1185">Reference proteome</keyword>
<reference evidence="3" key="1">
    <citation type="submission" date="2024-06" db="EMBL/GenBank/DDBJ databases">
        <title>Multi-omics analyses provide insights into the biosynthesis of the anticancer antibiotic pleurotin in Hohenbuehelia grisea.</title>
        <authorList>
            <person name="Weaver J.A."/>
            <person name="Alberti F."/>
        </authorList>
    </citation>
    <scope>NUCLEOTIDE SEQUENCE [LARGE SCALE GENOMIC DNA]</scope>
    <source>
        <strain evidence="3">T-177</strain>
    </source>
</reference>
<protein>
    <recommendedName>
        <fullName evidence="4">S-adenosyl-L-methionine-dependent methyltransferase</fullName>
    </recommendedName>
</protein>
<dbReference type="Pfam" id="PF10294">
    <property type="entry name" value="Methyltransf_16"/>
    <property type="match status" value="1"/>
</dbReference>
<feature type="compositionally biased region" description="Acidic residues" evidence="1">
    <location>
        <begin position="78"/>
        <end position="95"/>
    </location>
</feature>
<evidence type="ECO:0000313" key="3">
    <source>
        <dbReference type="Proteomes" id="UP001556367"/>
    </source>
</evidence>
<dbReference type="InterPro" id="IPR029063">
    <property type="entry name" value="SAM-dependent_MTases_sf"/>
</dbReference>